<proteinExistence type="predicted"/>
<sequence>MVETRPTLPGSPRTGGPIPDGERRAGTVSRAEAPAPAVARGRPGNRWPSARELAALMVDGILRLPARYRRGMFLDVIV</sequence>
<name>A0ABW2KT31_9PROT</name>
<gene>
    <name evidence="2" type="ORF">ACFQPS_04395</name>
</gene>
<accession>A0ABW2KT31</accession>
<evidence type="ECO:0000256" key="1">
    <source>
        <dbReference type="SAM" id="MobiDB-lite"/>
    </source>
</evidence>
<comment type="caution">
    <text evidence="2">The sequence shown here is derived from an EMBL/GenBank/DDBJ whole genome shotgun (WGS) entry which is preliminary data.</text>
</comment>
<dbReference type="Proteomes" id="UP001596456">
    <property type="component" value="Unassembled WGS sequence"/>
</dbReference>
<feature type="compositionally biased region" description="Low complexity" evidence="1">
    <location>
        <begin position="30"/>
        <end position="42"/>
    </location>
</feature>
<protein>
    <submittedName>
        <fullName evidence="2">Uncharacterized protein</fullName>
    </submittedName>
</protein>
<evidence type="ECO:0000313" key="3">
    <source>
        <dbReference type="Proteomes" id="UP001596456"/>
    </source>
</evidence>
<reference evidence="3" key="1">
    <citation type="journal article" date="2019" name="Int. J. Syst. Evol. Microbiol.">
        <title>The Global Catalogue of Microorganisms (GCM) 10K type strain sequencing project: providing services to taxonomists for standard genome sequencing and annotation.</title>
        <authorList>
            <consortium name="The Broad Institute Genomics Platform"/>
            <consortium name="The Broad Institute Genome Sequencing Center for Infectious Disease"/>
            <person name="Wu L."/>
            <person name="Ma J."/>
        </authorList>
    </citation>
    <scope>NUCLEOTIDE SEQUENCE [LARGE SCALE GENOMIC DNA]</scope>
    <source>
        <strain evidence="3">CGMCC 1.16275</strain>
    </source>
</reference>
<dbReference type="EMBL" id="JBHTCM010000005">
    <property type="protein sequence ID" value="MFC7332391.1"/>
    <property type="molecule type" value="Genomic_DNA"/>
</dbReference>
<organism evidence="2 3">
    <name type="scientific">Rhodocista pekingensis</name>
    <dbReference type="NCBI Taxonomy" id="201185"/>
    <lineage>
        <taxon>Bacteria</taxon>
        <taxon>Pseudomonadati</taxon>
        <taxon>Pseudomonadota</taxon>
        <taxon>Alphaproteobacteria</taxon>
        <taxon>Rhodospirillales</taxon>
        <taxon>Azospirillaceae</taxon>
        <taxon>Rhodocista</taxon>
    </lineage>
</organism>
<keyword evidence="3" id="KW-1185">Reference proteome</keyword>
<feature type="region of interest" description="Disordered" evidence="1">
    <location>
        <begin position="1"/>
        <end position="46"/>
    </location>
</feature>
<dbReference type="RefSeq" id="WP_377356767.1">
    <property type="nucleotide sequence ID" value="NZ_JBHTCM010000005.1"/>
</dbReference>
<evidence type="ECO:0000313" key="2">
    <source>
        <dbReference type="EMBL" id="MFC7332391.1"/>
    </source>
</evidence>